<evidence type="ECO:0000259" key="4">
    <source>
        <dbReference type="Pfam" id="PF21530"/>
    </source>
</evidence>
<comment type="similarity">
    <text evidence="1">Belongs to the helicase family.</text>
</comment>
<keyword evidence="1" id="KW-0067">ATP-binding</keyword>
<keyword evidence="6" id="KW-1185">Reference proteome</keyword>
<dbReference type="InterPro" id="IPR025476">
    <property type="entry name" value="Helitron_helicase-like"/>
</dbReference>
<feature type="domain" description="DNA helicase Pif1-like 2B" evidence="4">
    <location>
        <begin position="1109"/>
        <end position="1152"/>
    </location>
</feature>
<keyword evidence="1" id="KW-0234">DNA repair</keyword>
<dbReference type="Gene3D" id="3.40.50.300">
    <property type="entry name" value="P-loop containing nucleotide triphosphate hydrolases"/>
    <property type="match status" value="1"/>
</dbReference>
<dbReference type="InterPro" id="IPR049163">
    <property type="entry name" value="Pif1-like_2B_dom"/>
</dbReference>
<evidence type="ECO:0000259" key="2">
    <source>
        <dbReference type="Pfam" id="PF05970"/>
    </source>
</evidence>
<dbReference type="GO" id="GO:0005524">
    <property type="term" value="F:ATP binding"/>
    <property type="evidence" value="ECO:0007669"/>
    <property type="project" value="UniProtKB-KW"/>
</dbReference>
<dbReference type="GO" id="GO:0006281">
    <property type="term" value="P:DNA repair"/>
    <property type="evidence" value="ECO:0007669"/>
    <property type="project" value="UniProtKB-KW"/>
</dbReference>
<dbReference type="EC" id="5.6.2.3" evidence="1"/>
<evidence type="ECO:0000256" key="1">
    <source>
        <dbReference type="RuleBase" id="RU363044"/>
    </source>
</evidence>
<evidence type="ECO:0000313" key="5">
    <source>
        <dbReference type="EMBL" id="KAG5522463.1"/>
    </source>
</evidence>
<dbReference type="Pfam" id="PF21530">
    <property type="entry name" value="Pif1_2B_dom"/>
    <property type="match status" value="1"/>
</dbReference>
<organism evidence="5 6">
    <name type="scientific">Rhododendron griersonianum</name>
    <dbReference type="NCBI Taxonomy" id="479676"/>
    <lineage>
        <taxon>Eukaryota</taxon>
        <taxon>Viridiplantae</taxon>
        <taxon>Streptophyta</taxon>
        <taxon>Embryophyta</taxon>
        <taxon>Tracheophyta</taxon>
        <taxon>Spermatophyta</taxon>
        <taxon>Magnoliopsida</taxon>
        <taxon>eudicotyledons</taxon>
        <taxon>Gunneridae</taxon>
        <taxon>Pentapetalae</taxon>
        <taxon>asterids</taxon>
        <taxon>Ericales</taxon>
        <taxon>Ericaceae</taxon>
        <taxon>Ericoideae</taxon>
        <taxon>Rhodoreae</taxon>
        <taxon>Rhododendron</taxon>
    </lineage>
</organism>
<gene>
    <name evidence="5" type="ORF">RHGRI_034594</name>
</gene>
<keyword evidence="1" id="KW-0378">Hydrolase</keyword>
<dbReference type="Proteomes" id="UP000823749">
    <property type="component" value="Chromosome 12"/>
</dbReference>
<feature type="domain" description="DNA helicase Pif1-like DEAD-box helicase" evidence="2">
    <location>
        <begin position="813"/>
        <end position="1019"/>
    </location>
</feature>
<dbReference type="SUPFAM" id="SSF52540">
    <property type="entry name" value="P-loop containing nucleoside triphosphate hydrolases"/>
    <property type="match status" value="2"/>
</dbReference>
<proteinExistence type="inferred from homology"/>
<dbReference type="InterPro" id="IPR027417">
    <property type="entry name" value="P-loop_NTPase"/>
</dbReference>
<dbReference type="FunFam" id="3.40.50.300:FF:002884">
    <property type="entry name" value="ATP-dependent DNA helicase"/>
    <property type="match status" value="1"/>
</dbReference>
<dbReference type="CDD" id="cd18809">
    <property type="entry name" value="SF1_C_RecD"/>
    <property type="match status" value="1"/>
</dbReference>
<dbReference type="Pfam" id="PF14214">
    <property type="entry name" value="Helitron_like_N"/>
    <property type="match status" value="1"/>
</dbReference>
<dbReference type="GO" id="GO:0016787">
    <property type="term" value="F:hydrolase activity"/>
    <property type="evidence" value="ECO:0007669"/>
    <property type="project" value="UniProtKB-KW"/>
</dbReference>
<comment type="cofactor">
    <cofactor evidence="1">
        <name>Mg(2+)</name>
        <dbReference type="ChEBI" id="CHEBI:18420"/>
    </cofactor>
</comment>
<dbReference type="PANTHER" id="PTHR10492">
    <property type="match status" value="1"/>
</dbReference>
<evidence type="ECO:0000313" key="6">
    <source>
        <dbReference type="Proteomes" id="UP000823749"/>
    </source>
</evidence>
<dbReference type="AlphaFoldDB" id="A0AAV6I4H0"/>
<comment type="catalytic activity">
    <reaction evidence="1">
        <text>ATP + H2O = ADP + phosphate + H(+)</text>
        <dbReference type="Rhea" id="RHEA:13065"/>
        <dbReference type="ChEBI" id="CHEBI:15377"/>
        <dbReference type="ChEBI" id="CHEBI:15378"/>
        <dbReference type="ChEBI" id="CHEBI:30616"/>
        <dbReference type="ChEBI" id="CHEBI:43474"/>
        <dbReference type="ChEBI" id="CHEBI:456216"/>
        <dbReference type="EC" id="5.6.2.3"/>
    </reaction>
</comment>
<keyword evidence="1" id="KW-0233">DNA recombination</keyword>
<reference evidence="5" key="1">
    <citation type="submission" date="2020-08" db="EMBL/GenBank/DDBJ databases">
        <title>Plant Genome Project.</title>
        <authorList>
            <person name="Zhang R.-G."/>
        </authorList>
    </citation>
    <scope>NUCLEOTIDE SEQUENCE</scope>
    <source>
        <strain evidence="5">WSP0</strain>
        <tissue evidence="5">Leaf</tissue>
    </source>
</reference>
<dbReference type="Pfam" id="PF05970">
    <property type="entry name" value="PIF1"/>
    <property type="match status" value="1"/>
</dbReference>
<keyword evidence="1" id="KW-0347">Helicase</keyword>
<protein>
    <recommendedName>
        <fullName evidence="1">ATP-dependent DNA helicase</fullName>
        <ecNumber evidence="1">5.6.2.3</ecNumber>
    </recommendedName>
</protein>
<dbReference type="EMBL" id="JACTNZ010000012">
    <property type="protein sequence ID" value="KAG5522463.1"/>
    <property type="molecule type" value="Genomic_DNA"/>
</dbReference>
<dbReference type="GO" id="GO:0006310">
    <property type="term" value="P:DNA recombination"/>
    <property type="evidence" value="ECO:0007669"/>
    <property type="project" value="UniProtKB-KW"/>
</dbReference>
<dbReference type="InterPro" id="IPR010285">
    <property type="entry name" value="DNA_helicase_pif1-like_DEAD"/>
</dbReference>
<keyword evidence="1" id="KW-0547">Nucleotide-binding</keyword>
<keyword evidence="1" id="KW-0227">DNA damage</keyword>
<dbReference type="GO" id="GO:0000723">
    <property type="term" value="P:telomere maintenance"/>
    <property type="evidence" value="ECO:0007669"/>
    <property type="project" value="InterPro"/>
</dbReference>
<accession>A0AAV6I4H0</accession>
<comment type="caution">
    <text evidence="5">The sequence shown here is derived from an EMBL/GenBank/DDBJ whole genome shotgun (WGS) entry which is preliminary data.</text>
</comment>
<name>A0AAV6I4H0_9ERIC</name>
<dbReference type="PANTHER" id="PTHR10492:SF94">
    <property type="entry name" value="ATP-DEPENDENT DNA HELICASE"/>
    <property type="match status" value="1"/>
</dbReference>
<dbReference type="GO" id="GO:0043139">
    <property type="term" value="F:5'-3' DNA helicase activity"/>
    <property type="evidence" value="ECO:0007669"/>
    <property type="project" value="UniProtKB-EC"/>
</dbReference>
<evidence type="ECO:0000259" key="3">
    <source>
        <dbReference type="Pfam" id="PF14214"/>
    </source>
</evidence>
<feature type="domain" description="Helitron helicase-like" evidence="3">
    <location>
        <begin position="190"/>
        <end position="372"/>
    </location>
</feature>
<sequence length="1276" mass="145645">MGVHVDEQLAGGSRGVYTFRAQGTIYHRIGSLLPYSDQRPRFLQLYIYDTDHEVENRMEESNGLRQHIIEKIKNILDAQNPFVHTFRQMAQRPDIQDCNLILREQPPDRRQYNLPTASQVAAIVVGGDEAGLISGRDIVVQCIGGRLLNIQDIVGFYDPLQYPLLLPYGTYGWDVNSHNEDGTNCTCRDFYAYILQIRPNDQSLFLRGGRLLQQYVVDNYVKIESHKLRWMRTHQKEIRAELYDGLQDSVHVGIRHAGDVGQQRTILASSFVGCPRDMYQRYQDAMALVQKYGKPDLFLTMTCNGNRHEIRNELLPGQAPSDRPDLVARVFRSKFEEFKDDILNKHVLGKVTAYVYVIENQKRGLHHAHILLILDENDKLKTPDDYDSVVRAEIPDKETEPELYNAVVNHMIHGPCGSYNANCPCMKNGVCKKKFPRKFANATTMGDDSYPVYRRRPPRPSDNGERIAIDNSWVVPYNPWLILKYNCHINVEICSSIISVKYLYKYVYKGPDRVSLEVRPAPNYDEIQQFVDARWVCAPEAAWKIFKFPMTRMYPSVERLQIHLPNKQQVTFYCYQSIPDVLSNERCARTMLTEFFRTNAENNGENRYLYSEFPQHYRWNRGPKKWTKRVGYNKVIGRIYTVSPLQGDLFYLRILLNHVRAPESWEDILVVDGVECSTFQLAVEQRGLLECDNSIRQCLAEASSTHMPSALRRMFVSVLVYCEPTGVRSLWNDFHAFMTEDYPSSTSTNSSFLINRLLKELNDLLSQHNRTISDYDLPSFNPSYEDSSAVPKIIQDELSISVSQQDLNSISALNKDQAFAFHAIIGTVERKENATYFVDGPGGTGKTFLYRAILASLRSQGHIALATASSGIAATLMPGGRTAHSRFKIPLNPDRSSVCSISKQSHLAELIRRASVILWDEATMTNRLAIEALDRTLRDIMDVEMPFGGKVMVFGGDFRQVLSVVPKGTKAETINASIAKSPLWRNVQVVRLKQNMRSVNDREFSVFLLRVGDGNEPTIDDEMMKVPASMVIPWENDRSIDKLIEEVFPDIESCAANSEYMVDRGLITPKNEAAENLNKRVNQKFSGRERVYYSFDKVENDPRNLYQQEFLNSISPGGLPPHELRLKEGAPIMLLRNLDPRNGLCNGTRLLCCALKSNFIDAEILTGAFKGTRTFLHRIPLKTPENMKLPFEMTRRQFPIRLSFALTINKAQGQTIPHVGIYLPEDVFSHGQLYVALSRGTSQNTTKILVKNGNIRRHEGVYAKNVVYKDVLLPSD</sequence>